<evidence type="ECO:0000313" key="2">
    <source>
        <dbReference type="EMBL" id="CAL6046862.1"/>
    </source>
</evidence>
<protein>
    <submittedName>
        <fullName evidence="2">Hypothetical_protein</fullName>
    </submittedName>
</protein>
<dbReference type="AlphaFoldDB" id="A0AA86P897"/>
<reference evidence="1" key="1">
    <citation type="submission" date="2023-06" db="EMBL/GenBank/DDBJ databases">
        <authorList>
            <person name="Kurt Z."/>
        </authorList>
    </citation>
    <scope>NUCLEOTIDE SEQUENCE</scope>
</reference>
<dbReference type="EMBL" id="CAXDID020000169">
    <property type="protein sequence ID" value="CAL6046862.1"/>
    <property type="molecule type" value="Genomic_DNA"/>
</dbReference>
<keyword evidence="3" id="KW-1185">Reference proteome</keyword>
<organism evidence="1">
    <name type="scientific">Hexamita inflata</name>
    <dbReference type="NCBI Taxonomy" id="28002"/>
    <lineage>
        <taxon>Eukaryota</taxon>
        <taxon>Metamonada</taxon>
        <taxon>Diplomonadida</taxon>
        <taxon>Hexamitidae</taxon>
        <taxon>Hexamitinae</taxon>
        <taxon>Hexamita</taxon>
    </lineage>
</organism>
<accession>A0AA86P897</accession>
<sequence length="186" mass="22190">MKTKLISYYSPYLDAVNDKIYCAFKVFKVYFFFCFVSDPANWFDHNFVHDCVFDCFFDVFWDDELSSGSECDYLRGCDYLFVNICDHHCYIFIFVLKVEEVHFEYDFAYVNVYLRCDVCEQFFCNQFSGELHHGNRVWKRVFDFYLKIECFNQVCVHPGAPEPDEVLASVNPPCPLQLLLLVRFVE</sequence>
<proteinExistence type="predicted"/>
<dbReference type="Proteomes" id="UP001642409">
    <property type="component" value="Unassembled WGS sequence"/>
</dbReference>
<comment type="caution">
    <text evidence="1">The sequence shown here is derived from an EMBL/GenBank/DDBJ whole genome shotgun (WGS) entry which is preliminary data.</text>
</comment>
<evidence type="ECO:0000313" key="1">
    <source>
        <dbReference type="EMBL" id="CAI9933982.1"/>
    </source>
</evidence>
<name>A0AA86P897_9EUKA</name>
<reference evidence="2 3" key="2">
    <citation type="submission" date="2024-07" db="EMBL/GenBank/DDBJ databases">
        <authorList>
            <person name="Akdeniz Z."/>
        </authorList>
    </citation>
    <scope>NUCLEOTIDE SEQUENCE [LARGE SCALE GENOMIC DNA]</scope>
</reference>
<gene>
    <name evidence="1" type="ORF">HINF_LOCUS21627</name>
    <name evidence="2" type="ORF">HINF_LOCUS41931</name>
</gene>
<dbReference type="EMBL" id="CATOUU010000554">
    <property type="protein sequence ID" value="CAI9933982.1"/>
    <property type="molecule type" value="Genomic_DNA"/>
</dbReference>
<evidence type="ECO:0000313" key="3">
    <source>
        <dbReference type="Proteomes" id="UP001642409"/>
    </source>
</evidence>